<comment type="similarity">
    <text evidence="1">Belongs to the PrpF family.</text>
</comment>
<dbReference type="EMBL" id="JBHTMA010000024">
    <property type="protein sequence ID" value="MFD1226362.1"/>
    <property type="molecule type" value="Genomic_DNA"/>
</dbReference>
<organism evidence="3 4">
    <name type="scientific">Pseudochrobactrum kiredjianiae</name>
    <dbReference type="NCBI Taxonomy" id="386305"/>
    <lineage>
        <taxon>Bacteria</taxon>
        <taxon>Pseudomonadati</taxon>
        <taxon>Pseudomonadota</taxon>
        <taxon>Alphaproteobacteria</taxon>
        <taxon>Hyphomicrobiales</taxon>
        <taxon>Brucellaceae</taxon>
        <taxon>Pseudochrobactrum</taxon>
    </lineage>
</organism>
<gene>
    <name evidence="3" type="ORF">ACFQ35_04185</name>
</gene>
<evidence type="ECO:0000313" key="4">
    <source>
        <dbReference type="Proteomes" id="UP001597263"/>
    </source>
</evidence>
<keyword evidence="2" id="KW-0413">Isomerase</keyword>
<dbReference type="RefSeq" id="WP_353074562.1">
    <property type="nucleotide sequence ID" value="NZ_JAUCBM010000042.1"/>
</dbReference>
<protein>
    <submittedName>
        <fullName evidence="3">PrpF domain-containing protein</fullName>
    </submittedName>
</protein>
<evidence type="ECO:0000256" key="1">
    <source>
        <dbReference type="ARBA" id="ARBA00007673"/>
    </source>
</evidence>
<accession>A0ABW3UZN1</accession>
<dbReference type="InterPro" id="IPR007400">
    <property type="entry name" value="PrpF-like"/>
</dbReference>
<proteinExistence type="inferred from homology"/>
<keyword evidence="4" id="KW-1185">Reference proteome</keyword>
<sequence length="65" mass="7581">MATRVEGGIVHEMIKQSTSQRDSDKFRIEHPSGYMDIYVDVRTKQGQFEVHRLSTIRTARKIMDV</sequence>
<dbReference type="Pfam" id="PF04303">
    <property type="entry name" value="PrpF"/>
    <property type="match status" value="1"/>
</dbReference>
<reference evidence="4" key="1">
    <citation type="journal article" date="2019" name="Int. J. Syst. Evol. Microbiol.">
        <title>The Global Catalogue of Microorganisms (GCM) 10K type strain sequencing project: providing services to taxonomists for standard genome sequencing and annotation.</title>
        <authorList>
            <consortium name="The Broad Institute Genomics Platform"/>
            <consortium name="The Broad Institute Genome Sequencing Center for Infectious Disease"/>
            <person name="Wu L."/>
            <person name="Ma J."/>
        </authorList>
    </citation>
    <scope>NUCLEOTIDE SEQUENCE [LARGE SCALE GENOMIC DNA]</scope>
    <source>
        <strain evidence="4">CCUG 49584</strain>
    </source>
</reference>
<dbReference type="Proteomes" id="UP001597263">
    <property type="component" value="Unassembled WGS sequence"/>
</dbReference>
<evidence type="ECO:0000313" key="3">
    <source>
        <dbReference type="EMBL" id="MFD1226362.1"/>
    </source>
</evidence>
<dbReference type="SUPFAM" id="SSF54506">
    <property type="entry name" value="Diaminopimelate epimerase-like"/>
    <property type="match status" value="1"/>
</dbReference>
<comment type="caution">
    <text evidence="3">The sequence shown here is derived from an EMBL/GenBank/DDBJ whole genome shotgun (WGS) entry which is preliminary data.</text>
</comment>
<evidence type="ECO:0000256" key="2">
    <source>
        <dbReference type="ARBA" id="ARBA00023235"/>
    </source>
</evidence>
<dbReference type="Gene3D" id="3.10.310.10">
    <property type="entry name" value="Diaminopimelate Epimerase, Chain A, domain 1"/>
    <property type="match status" value="1"/>
</dbReference>
<name>A0ABW3UZN1_9HYPH</name>